<evidence type="ECO:0000256" key="1">
    <source>
        <dbReference type="SAM" id="SignalP"/>
    </source>
</evidence>
<dbReference type="PANTHER" id="PTHR38165:SF1">
    <property type="entry name" value="GLUCANASE B"/>
    <property type="match status" value="1"/>
</dbReference>
<name>A0ABR6BLV0_9PSEU</name>
<proteinExistence type="predicted"/>
<feature type="signal peptide" evidence="1">
    <location>
        <begin position="1"/>
        <end position="22"/>
    </location>
</feature>
<reference evidence="3 4" key="1">
    <citation type="submission" date="2020-08" db="EMBL/GenBank/DDBJ databases">
        <title>Genomic Encyclopedia of Archaeal and Bacterial Type Strains, Phase II (KMG-II): from individual species to whole genera.</title>
        <authorList>
            <person name="Goeker M."/>
        </authorList>
    </citation>
    <scope>NUCLEOTIDE SEQUENCE [LARGE SCALE GENOMIC DNA]</scope>
    <source>
        <strain evidence="3 4">DSM 43850</strain>
    </source>
</reference>
<feature type="chain" id="PRO_5046973101" description="GH64 domain-containing protein" evidence="1">
    <location>
        <begin position="23"/>
        <end position="390"/>
    </location>
</feature>
<dbReference type="RefSeq" id="WP_182838620.1">
    <property type="nucleotide sequence ID" value="NZ_BAAABQ010000072.1"/>
</dbReference>
<dbReference type="EMBL" id="JACJID010000004">
    <property type="protein sequence ID" value="MBA8927875.1"/>
    <property type="molecule type" value="Genomic_DNA"/>
</dbReference>
<dbReference type="InterPro" id="IPR042517">
    <property type="entry name" value="Glyco_hydro_64_N_2"/>
</dbReference>
<dbReference type="Gene3D" id="2.60.110.10">
    <property type="entry name" value="Thaumatin"/>
    <property type="match status" value="1"/>
</dbReference>
<dbReference type="InterPro" id="IPR037398">
    <property type="entry name" value="Glyco_hydro_64_fam"/>
</dbReference>
<keyword evidence="1" id="KW-0732">Signal</keyword>
<feature type="domain" description="GH64" evidence="2">
    <location>
        <begin position="37"/>
        <end position="389"/>
    </location>
</feature>
<organism evidence="3 4">
    <name type="scientific">Kutzneria viridogrisea</name>
    <dbReference type="NCBI Taxonomy" id="47990"/>
    <lineage>
        <taxon>Bacteria</taxon>
        <taxon>Bacillati</taxon>
        <taxon>Actinomycetota</taxon>
        <taxon>Actinomycetes</taxon>
        <taxon>Pseudonocardiales</taxon>
        <taxon>Pseudonocardiaceae</taxon>
        <taxon>Kutzneria</taxon>
    </lineage>
</organism>
<dbReference type="Gene3D" id="3.30.920.50">
    <property type="entry name" value="Beta-1,3-glucanase, C-terminal domain"/>
    <property type="match status" value="1"/>
</dbReference>
<dbReference type="Proteomes" id="UP000517916">
    <property type="component" value="Unassembled WGS sequence"/>
</dbReference>
<protein>
    <recommendedName>
        <fullName evidence="2">GH64 domain-containing protein</fullName>
    </recommendedName>
</protein>
<dbReference type="PANTHER" id="PTHR38165">
    <property type="match status" value="1"/>
</dbReference>
<dbReference type="Pfam" id="PF16483">
    <property type="entry name" value="Glyco_hydro_64"/>
    <property type="match status" value="1"/>
</dbReference>
<comment type="caution">
    <text evidence="3">The sequence shown here is derived from an EMBL/GenBank/DDBJ whole genome shotgun (WGS) entry which is preliminary data.</text>
</comment>
<dbReference type="InterPro" id="IPR037176">
    <property type="entry name" value="Osmotin/thaumatin-like_sf"/>
</dbReference>
<accession>A0ABR6BLV0</accession>
<sequence length="390" mass="40560">MISRRALLGGAAALAVAAPAGAAIATWTTGATAAPAPAGLRLRVVNKTGVHANNALSMYVVGTDLASGNQAFVRGDGTLGAVSLSDNGPGGFADLSIPFPASGDAELTLPRMSGRVYFSANDKLRFTVVADGAGKPALRFPAGWVRTDPSFGVLHDWVEFTFNEAGMFCNTTMVDMFSMPLAIRLDGQRSQTTGTLVPGGRARVLSALAADPVFGKLVVDGGQRVIAPGHGIEAGLFPADFLDSHIQQVWTRYQSTDMVVTTDRGRFTGRVAGEVLTFSGGVAPIRKPSTKDVLFCDGALAARNDGVTGPVAAVLGAALNRTTLLDTSAQPATDPQRFYRAAATNLYSKVMHANSVDGRAYGFAFDDVAGFAAFVQDPAPTAMTITLTPF</sequence>
<keyword evidence="4" id="KW-1185">Reference proteome</keyword>
<dbReference type="InterPro" id="IPR006311">
    <property type="entry name" value="TAT_signal"/>
</dbReference>
<dbReference type="InterPro" id="IPR032477">
    <property type="entry name" value="Glyco_hydro_64"/>
</dbReference>
<evidence type="ECO:0000259" key="2">
    <source>
        <dbReference type="PROSITE" id="PS52006"/>
    </source>
</evidence>
<evidence type="ECO:0000313" key="3">
    <source>
        <dbReference type="EMBL" id="MBA8927875.1"/>
    </source>
</evidence>
<dbReference type="PROSITE" id="PS52006">
    <property type="entry name" value="GH64"/>
    <property type="match status" value="1"/>
</dbReference>
<evidence type="ECO:0000313" key="4">
    <source>
        <dbReference type="Proteomes" id="UP000517916"/>
    </source>
</evidence>
<gene>
    <name evidence="3" type="ORF">BC739_005092</name>
</gene>
<dbReference type="PROSITE" id="PS51318">
    <property type="entry name" value="TAT"/>
    <property type="match status" value="1"/>
</dbReference>